<dbReference type="EMBL" id="JBHTLR010000004">
    <property type="protein sequence ID" value="MFD1215675.1"/>
    <property type="molecule type" value="Genomic_DNA"/>
</dbReference>
<gene>
    <name evidence="2" type="ORF">ACFQ2X_03620</name>
</gene>
<dbReference type="Proteomes" id="UP001597264">
    <property type="component" value="Unassembled WGS sequence"/>
</dbReference>
<keyword evidence="1" id="KW-0732">Signal</keyword>
<dbReference type="PANTHER" id="PTHR36920">
    <property type="match status" value="1"/>
</dbReference>
<dbReference type="Pfam" id="PF03922">
    <property type="entry name" value="OmpW"/>
    <property type="match status" value="1"/>
</dbReference>
<protein>
    <submittedName>
        <fullName evidence="2">OmpW family protein</fullName>
    </submittedName>
</protein>
<keyword evidence="3" id="KW-1185">Reference proteome</keyword>
<dbReference type="InterPro" id="IPR005618">
    <property type="entry name" value="OMPW"/>
</dbReference>
<dbReference type="Gene3D" id="2.40.160.20">
    <property type="match status" value="1"/>
</dbReference>
<evidence type="ECO:0000313" key="2">
    <source>
        <dbReference type="EMBL" id="MFD1215675.1"/>
    </source>
</evidence>
<comment type="caution">
    <text evidence="2">The sequence shown here is derived from an EMBL/GenBank/DDBJ whole genome shotgun (WGS) entry which is preliminary data.</text>
</comment>
<proteinExistence type="predicted"/>
<dbReference type="SUPFAM" id="SSF56925">
    <property type="entry name" value="OMPA-like"/>
    <property type="match status" value="1"/>
</dbReference>
<dbReference type="InterPro" id="IPR011250">
    <property type="entry name" value="OMP/PagP_B-barrel"/>
</dbReference>
<accession>A0ABW3U520</accession>
<evidence type="ECO:0000256" key="1">
    <source>
        <dbReference type="SAM" id="SignalP"/>
    </source>
</evidence>
<feature type="signal peptide" evidence="1">
    <location>
        <begin position="1"/>
        <end position="25"/>
    </location>
</feature>
<evidence type="ECO:0000313" key="3">
    <source>
        <dbReference type="Proteomes" id="UP001597264"/>
    </source>
</evidence>
<sequence>MNKAAGLSAVLALALSLITTPSARAQIQASDIDLTRFYLRLGVSFVYPDDDATSLKYYLLQDWELYRTHWEVEEDTTWNISAVWRPLPYAGLELLYINGADHSLTVENFRAYPGRDFIKFGRFASSSANLFVNWYMLDDDCLAQPYLGIGVNYSDFYDDALNSDFQHYLQDSGISTGPAKFGMGHSWGASAQLGIDWRLGRGRASSWMINASVMYTDANTDGVVTYPISPGYDRLYSDFETNPWTLNLGVTYEF</sequence>
<organism evidence="2 3">
    <name type="scientific">Microbulbifer celer</name>
    <dbReference type="NCBI Taxonomy" id="435905"/>
    <lineage>
        <taxon>Bacteria</taxon>
        <taxon>Pseudomonadati</taxon>
        <taxon>Pseudomonadota</taxon>
        <taxon>Gammaproteobacteria</taxon>
        <taxon>Cellvibrionales</taxon>
        <taxon>Microbulbiferaceae</taxon>
        <taxon>Microbulbifer</taxon>
    </lineage>
</organism>
<name>A0ABW3U520_9GAMM</name>
<dbReference type="PANTHER" id="PTHR36920:SF1">
    <property type="entry name" value="OUTER MEMBRANE PROTEIN W"/>
    <property type="match status" value="1"/>
</dbReference>
<reference evidence="3" key="1">
    <citation type="journal article" date="2019" name="Int. J. Syst. Evol. Microbiol.">
        <title>The Global Catalogue of Microorganisms (GCM) 10K type strain sequencing project: providing services to taxonomists for standard genome sequencing and annotation.</title>
        <authorList>
            <consortium name="The Broad Institute Genomics Platform"/>
            <consortium name="The Broad Institute Genome Sequencing Center for Infectious Disease"/>
            <person name="Wu L."/>
            <person name="Ma J."/>
        </authorList>
    </citation>
    <scope>NUCLEOTIDE SEQUENCE [LARGE SCALE GENOMIC DNA]</scope>
    <source>
        <strain evidence="3">CCUG 54356</strain>
    </source>
</reference>
<dbReference type="RefSeq" id="WP_230437591.1">
    <property type="nucleotide sequence ID" value="NZ_CP087715.1"/>
</dbReference>
<feature type="chain" id="PRO_5047462453" evidence="1">
    <location>
        <begin position="26"/>
        <end position="254"/>
    </location>
</feature>